<dbReference type="EMBL" id="FTOH01000006">
    <property type="protein sequence ID" value="SIS94305.1"/>
    <property type="molecule type" value="Genomic_DNA"/>
</dbReference>
<comment type="catalytic activity">
    <reaction evidence="7">
        <text>D-glucose 6-phosphate + NADP(+) = 6-phospho-D-glucono-1,5-lactone + NADPH + H(+)</text>
        <dbReference type="Rhea" id="RHEA:15841"/>
        <dbReference type="ChEBI" id="CHEBI:15378"/>
        <dbReference type="ChEBI" id="CHEBI:57783"/>
        <dbReference type="ChEBI" id="CHEBI:57955"/>
        <dbReference type="ChEBI" id="CHEBI:58349"/>
        <dbReference type="ChEBI" id="CHEBI:61548"/>
        <dbReference type="EC" id="1.1.1.49"/>
    </reaction>
</comment>
<dbReference type="UniPathway" id="UPA00115">
    <property type="reaction ID" value="UER00408"/>
</dbReference>
<proteinExistence type="inferred from homology"/>
<dbReference type="HAMAP" id="MF_00966">
    <property type="entry name" value="G6PD"/>
    <property type="match status" value="1"/>
</dbReference>
<dbReference type="STRING" id="484498.SAMN05421686_106234"/>
<evidence type="ECO:0000256" key="6">
    <source>
        <dbReference type="ARBA" id="ARBA00023277"/>
    </source>
</evidence>
<feature type="binding site" evidence="7">
    <location>
        <position position="174"/>
    </location>
    <ligand>
        <name>substrate</name>
    </ligand>
</feature>
<feature type="domain" description="Glucose-6-phosphate dehydrogenase NAD-binding" evidence="8">
    <location>
        <begin position="10"/>
        <end position="183"/>
    </location>
</feature>
<dbReference type="Proteomes" id="UP000185639">
    <property type="component" value="Unassembled WGS sequence"/>
</dbReference>
<gene>
    <name evidence="7" type="primary">zwf</name>
    <name evidence="10" type="ORF">SAMN05421686_106234</name>
</gene>
<dbReference type="PANTHER" id="PTHR23429">
    <property type="entry name" value="GLUCOSE-6-PHOSPHATE 1-DEHYDROGENASE G6PD"/>
    <property type="match status" value="1"/>
</dbReference>
<dbReference type="Gene3D" id="3.30.360.10">
    <property type="entry name" value="Dihydrodipicolinate Reductase, domain 2"/>
    <property type="match status" value="1"/>
</dbReference>
<dbReference type="PIRSF" id="PIRSF000110">
    <property type="entry name" value="G6PD"/>
    <property type="match status" value="1"/>
</dbReference>
<feature type="binding site" evidence="7">
    <location>
        <position position="212"/>
    </location>
    <ligand>
        <name>substrate</name>
    </ligand>
</feature>
<comment type="pathway">
    <text evidence="1 7">Carbohydrate degradation; pentose phosphate pathway; D-ribulose 5-phosphate from D-glucose 6-phosphate (oxidative stage): step 1/3.</text>
</comment>
<evidence type="ECO:0000259" key="8">
    <source>
        <dbReference type="Pfam" id="PF00479"/>
    </source>
</evidence>
<organism evidence="10 11">
    <name type="scientific">Thalassolituus maritimus</name>
    <dbReference type="NCBI Taxonomy" id="484498"/>
    <lineage>
        <taxon>Bacteria</taxon>
        <taxon>Pseudomonadati</taxon>
        <taxon>Pseudomonadota</taxon>
        <taxon>Gammaproteobacteria</taxon>
        <taxon>Oceanospirillales</taxon>
        <taxon>Oceanospirillaceae</taxon>
        <taxon>Thalassolituus</taxon>
    </lineage>
</organism>
<keyword evidence="3 7" id="KW-0313">Glucose metabolism</keyword>
<feature type="binding site" evidence="7">
    <location>
        <begin position="89"/>
        <end position="90"/>
    </location>
    <ligand>
        <name>NADP(+)</name>
        <dbReference type="ChEBI" id="CHEBI:58349"/>
    </ligand>
</feature>
<dbReference type="EC" id="1.1.1.49" evidence="7"/>
<keyword evidence="4 7" id="KW-0521">NADP</keyword>
<feature type="domain" description="Glucose-6-phosphate dehydrogenase C-terminal" evidence="9">
    <location>
        <begin position="185"/>
        <end position="481"/>
    </location>
</feature>
<dbReference type="GO" id="GO:0006006">
    <property type="term" value="P:glucose metabolic process"/>
    <property type="evidence" value="ECO:0007669"/>
    <property type="project" value="UniProtKB-KW"/>
</dbReference>
<evidence type="ECO:0000256" key="2">
    <source>
        <dbReference type="ARBA" id="ARBA00009975"/>
    </source>
</evidence>
<dbReference type="NCBIfam" id="TIGR00871">
    <property type="entry name" value="zwf"/>
    <property type="match status" value="1"/>
</dbReference>
<dbReference type="InterPro" id="IPR001282">
    <property type="entry name" value="G6P_DH"/>
</dbReference>
<evidence type="ECO:0000256" key="3">
    <source>
        <dbReference type="ARBA" id="ARBA00022526"/>
    </source>
</evidence>
<evidence type="ECO:0000256" key="5">
    <source>
        <dbReference type="ARBA" id="ARBA00023002"/>
    </source>
</evidence>
<dbReference type="InterPro" id="IPR022674">
    <property type="entry name" value="G6P_DH_NAD-bd"/>
</dbReference>
<feature type="binding site" evidence="7">
    <location>
        <position position="144"/>
    </location>
    <ligand>
        <name>NADP(+)</name>
        <dbReference type="ChEBI" id="CHEBI:58349"/>
    </ligand>
</feature>
<evidence type="ECO:0000259" key="9">
    <source>
        <dbReference type="Pfam" id="PF02781"/>
    </source>
</evidence>
<feature type="active site" description="Proton acceptor" evidence="7">
    <location>
        <position position="236"/>
    </location>
</feature>
<dbReference type="GO" id="GO:0005829">
    <property type="term" value="C:cytosol"/>
    <property type="evidence" value="ECO:0007669"/>
    <property type="project" value="TreeGrafter"/>
</dbReference>
<sequence length="485" mass="55384">MHIDAPFELVLFGGLGDLALRKLMPALFLLESDGRLPDGAIYAVTRRDMNRDEFVAKIEKSVKSHVPSNYLEKEPLDRFLSKVHCLTHDVNDHQGYKNLSKTLSSDDINRLYYMATGSDLYTPVCKGLHDAGLIQSQSKIVLEKPIGHDLGTAQAINDTVAEYFKEKQIYRIDHYLGKETVQNLMVLRFANSLFESQWNQNYIDHIQITISEQLGVEQRAGFYEHVGAMRDMFQNHLLQLLCITAMEPPAKLEPDAVRDEKVKVLKALKPITGTAINENVVRGQYDSGVAEGKPVPRYRDEPGVHHKSLTETFISAKVEIDNWRWAGVPFYLRTGKRLAERACEIVVQFKEIPHSIFPLQHKNTMANKLIFRLQPDEGVRLMLCEKRVGPGMNVRPMNLSLNPSNQRQTRVPEAYERLLFDALSGNATLFLRDDELLEAWRWVDPIIKHWEEQEQRPEPYTAGSWGPAAATLLLARDGRLWDENS</sequence>
<dbReference type="Pfam" id="PF00479">
    <property type="entry name" value="G6PD_N"/>
    <property type="match status" value="1"/>
</dbReference>
<dbReference type="InterPro" id="IPR019796">
    <property type="entry name" value="G6P_DH_AS"/>
</dbReference>
<dbReference type="OrthoDB" id="9802739at2"/>
<feature type="binding site" evidence="7">
    <location>
        <position position="336"/>
    </location>
    <ligand>
        <name>substrate</name>
    </ligand>
</feature>
<dbReference type="GO" id="GO:0009051">
    <property type="term" value="P:pentose-phosphate shunt, oxidative branch"/>
    <property type="evidence" value="ECO:0007669"/>
    <property type="project" value="TreeGrafter"/>
</dbReference>
<reference evidence="11" key="1">
    <citation type="submission" date="2017-01" db="EMBL/GenBank/DDBJ databases">
        <authorList>
            <person name="Varghese N."/>
            <person name="Submissions S."/>
        </authorList>
    </citation>
    <scope>NUCLEOTIDE SEQUENCE [LARGE SCALE GENOMIC DNA]</scope>
    <source>
        <strain evidence="11">DSM 24913</strain>
    </source>
</reference>
<dbReference type="RefSeq" id="WP_076516147.1">
    <property type="nucleotide sequence ID" value="NZ_FTOH01000006.1"/>
</dbReference>
<dbReference type="InterPro" id="IPR036291">
    <property type="entry name" value="NAD(P)-bd_dom_sf"/>
</dbReference>
<evidence type="ECO:0000313" key="10">
    <source>
        <dbReference type="EMBL" id="SIS94305.1"/>
    </source>
</evidence>
<evidence type="ECO:0000256" key="7">
    <source>
        <dbReference type="HAMAP-Rule" id="MF_00966"/>
    </source>
</evidence>
<keyword evidence="11" id="KW-1185">Reference proteome</keyword>
<feature type="binding site" evidence="7">
    <location>
        <position position="178"/>
    </location>
    <ligand>
        <name>substrate</name>
    </ligand>
</feature>
<comment type="caution">
    <text evidence="7">Lacks conserved residue(s) required for the propagation of feature annotation.</text>
</comment>
<dbReference type="PROSITE" id="PS00069">
    <property type="entry name" value="G6P_DEHYDROGENASE"/>
    <property type="match status" value="1"/>
</dbReference>
<name>A0A1N7N7H8_9GAMM</name>
<comment type="function">
    <text evidence="7">Catalyzes the oxidation of glucose 6-phosphate to 6-phosphogluconolactone.</text>
</comment>
<dbReference type="InterPro" id="IPR022675">
    <property type="entry name" value="G6P_DH_C"/>
</dbReference>
<feature type="binding site" evidence="7">
    <location>
        <position position="46"/>
    </location>
    <ligand>
        <name>NADP(+)</name>
        <dbReference type="ChEBI" id="CHEBI:58349"/>
    </ligand>
</feature>
<comment type="similarity">
    <text evidence="2 7">Belongs to the glucose-6-phosphate dehydrogenase family.</text>
</comment>
<dbReference type="SUPFAM" id="SSF55347">
    <property type="entry name" value="Glyceraldehyde-3-phosphate dehydrogenase-like, C-terminal domain"/>
    <property type="match status" value="1"/>
</dbReference>
<accession>A0A1N7N7H8</accession>
<dbReference type="GO" id="GO:0050661">
    <property type="term" value="F:NADP binding"/>
    <property type="evidence" value="ECO:0007669"/>
    <property type="project" value="UniProtKB-UniRule"/>
</dbReference>
<dbReference type="PANTHER" id="PTHR23429:SF0">
    <property type="entry name" value="GLUCOSE-6-PHOSPHATE 1-DEHYDROGENASE"/>
    <property type="match status" value="1"/>
</dbReference>
<dbReference type="GO" id="GO:0004345">
    <property type="term" value="F:glucose-6-phosphate dehydrogenase activity"/>
    <property type="evidence" value="ECO:0007669"/>
    <property type="project" value="UniProtKB-UniRule"/>
</dbReference>
<keyword evidence="5 7" id="KW-0560">Oxidoreductase</keyword>
<dbReference type="Pfam" id="PF02781">
    <property type="entry name" value="G6PD_C"/>
    <property type="match status" value="1"/>
</dbReference>
<protein>
    <recommendedName>
        <fullName evidence="7">Glucose-6-phosphate 1-dehydrogenase</fullName>
        <shortName evidence="7">G6PD</shortName>
        <ecNumber evidence="7">1.1.1.49</ecNumber>
    </recommendedName>
</protein>
<dbReference type="SUPFAM" id="SSF51735">
    <property type="entry name" value="NAD(P)-binding Rossmann-fold domains"/>
    <property type="match status" value="1"/>
</dbReference>
<evidence type="ECO:0000256" key="4">
    <source>
        <dbReference type="ARBA" id="ARBA00022857"/>
    </source>
</evidence>
<dbReference type="Gene3D" id="3.40.50.720">
    <property type="entry name" value="NAD(P)-binding Rossmann-like Domain"/>
    <property type="match status" value="1"/>
</dbReference>
<keyword evidence="6 7" id="KW-0119">Carbohydrate metabolism</keyword>
<feature type="binding site" evidence="7">
    <location>
        <position position="231"/>
    </location>
    <ligand>
        <name>substrate</name>
    </ligand>
</feature>
<evidence type="ECO:0000256" key="1">
    <source>
        <dbReference type="ARBA" id="ARBA00004937"/>
    </source>
</evidence>
<evidence type="ECO:0000313" key="11">
    <source>
        <dbReference type="Proteomes" id="UP000185639"/>
    </source>
</evidence>
<dbReference type="PRINTS" id="PR00079">
    <property type="entry name" value="G6PDHDRGNASE"/>
</dbReference>
<dbReference type="AlphaFoldDB" id="A0A1N7N7H8"/>